<dbReference type="GO" id="GO:0003887">
    <property type="term" value="F:DNA-directed DNA polymerase activity"/>
    <property type="evidence" value="ECO:0007669"/>
    <property type="project" value="UniProtKB-KW"/>
</dbReference>
<dbReference type="SMART" id="SM00382">
    <property type="entry name" value="AAA"/>
    <property type="match status" value="1"/>
</dbReference>
<comment type="subunit">
    <text evidence="11">DNA polymerase III contains a core (composed of alpha, epsilon and theta chains) that associates with a tau subunit. This core dimerizes to form the POLIII' complex. PolIII' associates with the gamma complex (composed of gamma, delta, delta', psi and chi chains) and with the beta chain to form the complete DNA polymerase III complex.</text>
</comment>
<dbReference type="Gene3D" id="3.40.50.300">
    <property type="entry name" value="P-loop containing nucleotide triphosphate hydrolases"/>
    <property type="match status" value="1"/>
</dbReference>
<dbReference type="GO" id="GO:0005524">
    <property type="term" value="F:ATP binding"/>
    <property type="evidence" value="ECO:0007669"/>
    <property type="project" value="UniProtKB-KW"/>
</dbReference>
<evidence type="ECO:0000259" key="13">
    <source>
        <dbReference type="SMART" id="SM00382"/>
    </source>
</evidence>
<comment type="similarity">
    <text evidence="1 11">Belongs to the DnaX/STICHEL family.</text>
</comment>
<keyword evidence="6 11" id="KW-0547">Nucleotide-binding</keyword>
<dbReference type="Proteomes" id="UP000321353">
    <property type="component" value="Chromosome"/>
</dbReference>
<dbReference type="SUPFAM" id="SSF52540">
    <property type="entry name" value="P-loop containing nucleoside triphosphate hydrolases"/>
    <property type="match status" value="1"/>
</dbReference>
<sequence length="666" mass="70114">MSDDHPAPATDSSYVVVARRYRPRNFEELVGQEHVGRALTNAIETGRVGHAYLFTGARGVGKTSTARIFAKALNNPAGPSATFDNDDDVAQAIDSGEDIDVIEIDGASNRGIDEIRSLRANVGVRPSRSRFKIYIIDEVHMLTQAAFNALLKTLEEPPEHVKFIFCTTDPEKMPITVLSRCQRFDFAPVEVSKIVKRLQEIVAAENAQADEAALELVARRAAGSMRDSQSLLEQVLSFSDGHLTADQVHSMLGTADDERLHSLAQAMSDRDAAAALAQLDAAVDAGVDAGRIAEQLLGYFRDLMAVTVGCDATLQRHTAASMHDELKKLGQAWGLQTVLAVVALIDQTLVRIRHSVYGRVLLESTVIQICNLPDLQAIADLAAAASSGKPLPAAPPQKKKLTAEPQTAPAVTPTVASGATPAPAQSPSAVTPAAVTPAAVTPAAVTPAAVTPAAVTPAAVIPAATSPVSAAPMQDPVSSPPIPQVAPAAADQAASPAASQAASPAASQPVPAVSAQHRTDAASPDAPPMPRMKLSSSNVQEVLAMALKGVQQMTASIASMADVQLEGDSKINLVFPAESSMSMKRMDLPEHRGPVCQALAEIVGHPVTLQLVAGAASPRRAQAPKPAPKASAKERMERMREIESHPWIQACVQTFQAEIVKIDPKQ</sequence>
<feature type="compositionally biased region" description="Low complexity" evidence="12">
    <location>
        <begin position="485"/>
        <end position="516"/>
    </location>
</feature>
<dbReference type="Gene3D" id="1.10.8.60">
    <property type="match status" value="1"/>
</dbReference>
<protein>
    <recommendedName>
        <fullName evidence="11">DNA polymerase III subunit gamma/tau</fullName>
        <ecNumber evidence="11">2.7.7.7</ecNumber>
    </recommendedName>
</protein>
<evidence type="ECO:0000313" key="14">
    <source>
        <dbReference type="EMBL" id="QEG01038.1"/>
    </source>
</evidence>
<dbReference type="Gene3D" id="1.20.272.10">
    <property type="match status" value="1"/>
</dbReference>
<comment type="function">
    <text evidence="11">DNA polymerase III is a complex, multichain enzyme responsible for most of the replicative synthesis in bacteria. This DNA polymerase also exhibits 3' to 5' exonuclease activity.</text>
</comment>
<evidence type="ECO:0000256" key="1">
    <source>
        <dbReference type="ARBA" id="ARBA00006360"/>
    </source>
</evidence>
<dbReference type="InterPro" id="IPR008921">
    <property type="entry name" value="DNA_pol3_clamp-load_cplx_C"/>
</dbReference>
<keyword evidence="15" id="KW-1185">Reference proteome</keyword>
<evidence type="ECO:0000256" key="10">
    <source>
        <dbReference type="ARBA" id="ARBA00049244"/>
    </source>
</evidence>
<dbReference type="AlphaFoldDB" id="A0A5B9MQ17"/>
<dbReference type="KEGG" id="smam:Mal15_51140"/>
<dbReference type="EMBL" id="CP036264">
    <property type="protein sequence ID" value="QEG01038.1"/>
    <property type="molecule type" value="Genomic_DNA"/>
</dbReference>
<dbReference type="FunFam" id="3.40.50.300:FF:000014">
    <property type="entry name" value="DNA polymerase III subunit gamma/tau"/>
    <property type="match status" value="1"/>
</dbReference>
<keyword evidence="3 11" id="KW-0548">Nucleotidyltransferase</keyword>
<evidence type="ECO:0000256" key="12">
    <source>
        <dbReference type="SAM" id="MobiDB-lite"/>
    </source>
</evidence>
<dbReference type="RefSeq" id="WP_147870171.1">
    <property type="nucleotide sequence ID" value="NZ_CP036264.1"/>
</dbReference>
<evidence type="ECO:0000256" key="8">
    <source>
        <dbReference type="ARBA" id="ARBA00022840"/>
    </source>
</evidence>
<keyword evidence="7" id="KW-0862">Zinc</keyword>
<name>A0A5B9MQ17_9BACT</name>
<evidence type="ECO:0000256" key="6">
    <source>
        <dbReference type="ARBA" id="ARBA00022741"/>
    </source>
</evidence>
<keyword evidence="9 11" id="KW-0239">DNA-directed DNA polymerase</keyword>
<dbReference type="NCBIfam" id="NF004046">
    <property type="entry name" value="PRK05563.1"/>
    <property type="match status" value="1"/>
</dbReference>
<evidence type="ECO:0000256" key="4">
    <source>
        <dbReference type="ARBA" id="ARBA00022705"/>
    </source>
</evidence>
<dbReference type="Pfam" id="PF12169">
    <property type="entry name" value="DNA_pol3_gamma3"/>
    <property type="match status" value="1"/>
</dbReference>
<dbReference type="EC" id="2.7.7.7" evidence="11"/>
<comment type="catalytic activity">
    <reaction evidence="10 11">
        <text>DNA(n) + a 2'-deoxyribonucleoside 5'-triphosphate = DNA(n+1) + diphosphate</text>
        <dbReference type="Rhea" id="RHEA:22508"/>
        <dbReference type="Rhea" id="RHEA-COMP:17339"/>
        <dbReference type="Rhea" id="RHEA-COMP:17340"/>
        <dbReference type="ChEBI" id="CHEBI:33019"/>
        <dbReference type="ChEBI" id="CHEBI:61560"/>
        <dbReference type="ChEBI" id="CHEBI:173112"/>
        <dbReference type="EC" id="2.7.7.7"/>
    </reaction>
</comment>
<dbReference type="GO" id="GO:0046872">
    <property type="term" value="F:metal ion binding"/>
    <property type="evidence" value="ECO:0007669"/>
    <property type="project" value="UniProtKB-KW"/>
</dbReference>
<evidence type="ECO:0000256" key="2">
    <source>
        <dbReference type="ARBA" id="ARBA00022679"/>
    </source>
</evidence>
<keyword evidence="5" id="KW-0479">Metal-binding</keyword>
<evidence type="ECO:0000256" key="11">
    <source>
        <dbReference type="RuleBase" id="RU364063"/>
    </source>
</evidence>
<dbReference type="Pfam" id="PF13177">
    <property type="entry name" value="DNA_pol3_delta2"/>
    <property type="match status" value="1"/>
</dbReference>
<dbReference type="InterPro" id="IPR050238">
    <property type="entry name" value="DNA_Rep/Repair_Clamp_Loader"/>
</dbReference>
<evidence type="ECO:0000256" key="7">
    <source>
        <dbReference type="ARBA" id="ARBA00022833"/>
    </source>
</evidence>
<dbReference type="InterPro" id="IPR022754">
    <property type="entry name" value="DNA_pol_III_gamma-3"/>
</dbReference>
<dbReference type="InterPro" id="IPR012763">
    <property type="entry name" value="DNA_pol_III_sug/sutau_N"/>
</dbReference>
<dbReference type="CDD" id="cd00009">
    <property type="entry name" value="AAA"/>
    <property type="match status" value="1"/>
</dbReference>
<keyword evidence="2 11" id="KW-0808">Transferase</keyword>
<dbReference type="GO" id="GO:0009360">
    <property type="term" value="C:DNA polymerase III complex"/>
    <property type="evidence" value="ECO:0007669"/>
    <property type="project" value="InterPro"/>
</dbReference>
<proteinExistence type="inferred from homology"/>
<evidence type="ECO:0000256" key="5">
    <source>
        <dbReference type="ARBA" id="ARBA00022723"/>
    </source>
</evidence>
<evidence type="ECO:0000256" key="3">
    <source>
        <dbReference type="ARBA" id="ARBA00022695"/>
    </source>
</evidence>
<keyword evidence="8 11" id="KW-0067">ATP-binding</keyword>
<dbReference type="InterPro" id="IPR045085">
    <property type="entry name" value="HLD_clamp_pol_III_gamma_tau"/>
</dbReference>
<dbReference type="Pfam" id="PF22608">
    <property type="entry name" value="DNAX_ATPase_lid"/>
    <property type="match status" value="1"/>
</dbReference>
<organism evidence="14 15">
    <name type="scientific">Stieleria maiorica</name>
    <dbReference type="NCBI Taxonomy" id="2795974"/>
    <lineage>
        <taxon>Bacteria</taxon>
        <taxon>Pseudomonadati</taxon>
        <taxon>Planctomycetota</taxon>
        <taxon>Planctomycetia</taxon>
        <taxon>Pirellulales</taxon>
        <taxon>Pirellulaceae</taxon>
        <taxon>Stieleria</taxon>
    </lineage>
</organism>
<gene>
    <name evidence="14" type="primary">dnaX_2</name>
    <name evidence="11" type="synonym">dnaX</name>
    <name evidence="14" type="ORF">Mal15_51140</name>
</gene>
<dbReference type="PANTHER" id="PTHR11669">
    <property type="entry name" value="REPLICATION FACTOR C / DNA POLYMERASE III GAMMA-TAU SUBUNIT"/>
    <property type="match status" value="1"/>
</dbReference>
<evidence type="ECO:0000313" key="15">
    <source>
        <dbReference type="Proteomes" id="UP000321353"/>
    </source>
</evidence>
<feature type="domain" description="AAA+ ATPase" evidence="13">
    <location>
        <begin position="48"/>
        <end position="190"/>
    </location>
</feature>
<dbReference type="CDD" id="cd18137">
    <property type="entry name" value="HLD_clamp_pol_III_gamma_tau"/>
    <property type="match status" value="1"/>
</dbReference>
<reference evidence="14 15" key="1">
    <citation type="submission" date="2019-02" db="EMBL/GenBank/DDBJ databases">
        <title>Planctomycetal bacteria perform biofilm scaping via a novel small molecule.</title>
        <authorList>
            <person name="Jeske O."/>
            <person name="Boedeker C."/>
            <person name="Wiegand S."/>
            <person name="Breitling P."/>
            <person name="Kallscheuer N."/>
            <person name="Jogler M."/>
            <person name="Rohde M."/>
            <person name="Petersen J."/>
            <person name="Medema M.H."/>
            <person name="Surup F."/>
            <person name="Jogler C."/>
        </authorList>
    </citation>
    <scope>NUCLEOTIDE SEQUENCE [LARGE SCALE GENOMIC DNA]</scope>
    <source>
        <strain evidence="14 15">Mal15</strain>
    </source>
</reference>
<dbReference type="NCBIfam" id="TIGR02397">
    <property type="entry name" value="dnaX_nterm"/>
    <property type="match status" value="1"/>
</dbReference>
<dbReference type="InterPro" id="IPR003593">
    <property type="entry name" value="AAA+_ATPase"/>
</dbReference>
<evidence type="ECO:0000256" key="9">
    <source>
        <dbReference type="ARBA" id="ARBA00022932"/>
    </source>
</evidence>
<dbReference type="GO" id="GO:0006261">
    <property type="term" value="P:DNA-templated DNA replication"/>
    <property type="evidence" value="ECO:0007669"/>
    <property type="project" value="TreeGrafter"/>
</dbReference>
<feature type="region of interest" description="Disordered" evidence="12">
    <location>
        <begin position="469"/>
        <end position="535"/>
    </location>
</feature>
<keyword evidence="4 11" id="KW-0235">DNA replication</keyword>
<dbReference type="PANTHER" id="PTHR11669:SF0">
    <property type="entry name" value="PROTEIN STICHEL-LIKE 2"/>
    <property type="match status" value="1"/>
</dbReference>
<feature type="region of interest" description="Disordered" evidence="12">
    <location>
        <begin position="388"/>
        <end position="429"/>
    </location>
</feature>
<accession>A0A5B9MQ17</accession>
<dbReference type="GO" id="GO:0003677">
    <property type="term" value="F:DNA binding"/>
    <property type="evidence" value="ECO:0007669"/>
    <property type="project" value="InterPro"/>
</dbReference>
<dbReference type="SUPFAM" id="SSF48019">
    <property type="entry name" value="post-AAA+ oligomerization domain-like"/>
    <property type="match status" value="1"/>
</dbReference>
<dbReference type="FunFam" id="1.10.8.60:FF:000013">
    <property type="entry name" value="DNA polymerase III subunit gamma/tau"/>
    <property type="match status" value="1"/>
</dbReference>
<dbReference type="InterPro" id="IPR027417">
    <property type="entry name" value="P-loop_NTPase"/>
</dbReference>